<keyword evidence="7 9" id="KW-0456">Lyase</keyword>
<dbReference type="PROSITE" id="PS00167">
    <property type="entry name" value="TRP_SYNTHASE_ALPHA"/>
    <property type="match status" value="1"/>
</dbReference>
<keyword evidence="6 9" id="KW-0057">Aromatic amino acid biosynthesis</keyword>
<dbReference type="Proteomes" id="UP000307768">
    <property type="component" value="Unassembled WGS sequence"/>
</dbReference>
<evidence type="ECO:0000256" key="9">
    <source>
        <dbReference type="HAMAP-Rule" id="MF_00131"/>
    </source>
</evidence>
<evidence type="ECO:0000313" key="12">
    <source>
        <dbReference type="Proteomes" id="UP000307768"/>
    </source>
</evidence>
<dbReference type="PANTHER" id="PTHR43406:SF1">
    <property type="entry name" value="TRYPTOPHAN SYNTHASE ALPHA CHAIN, CHLOROPLASTIC"/>
    <property type="match status" value="1"/>
</dbReference>
<protein>
    <recommendedName>
        <fullName evidence="9">Tryptophan synthase alpha chain</fullName>
        <ecNumber evidence="9">4.2.1.20</ecNumber>
    </recommendedName>
</protein>
<dbReference type="HAMAP" id="MF_00131">
    <property type="entry name" value="Trp_synth_alpha"/>
    <property type="match status" value="1"/>
</dbReference>
<dbReference type="OrthoDB" id="9804578at2"/>
<dbReference type="GO" id="GO:0004834">
    <property type="term" value="F:tryptophan synthase activity"/>
    <property type="evidence" value="ECO:0007669"/>
    <property type="project" value="UniProtKB-UniRule"/>
</dbReference>
<dbReference type="InterPro" id="IPR018204">
    <property type="entry name" value="Trp_synthase_alpha_AS"/>
</dbReference>
<dbReference type="EMBL" id="VDFQ02000002">
    <property type="protein sequence ID" value="KAA1423440.1"/>
    <property type="molecule type" value="Genomic_DNA"/>
</dbReference>
<dbReference type="AlphaFoldDB" id="A0A5Q6RZC3"/>
<evidence type="ECO:0000256" key="3">
    <source>
        <dbReference type="ARBA" id="ARBA00011270"/>
    </source>
</evidence>
<comment type="similarity">
    <text evidence="9 10">Belongs to the TrpA family.</text>
</comment>
<keyword evidence="4 9" id="KW-0028">Amino-acid biosynthesis</keyword>
<evidence type="ECO:0000256" key="5">
    <source>
        <dbReference type="ARBA" id="ARBA00022822"/>
    </source>
</evidence>
<comment type="caution">
    <text evidence="11">The sequence shown here is derived from an EMBL/GenBank/DDBJ whole genome shotgun (WGS) entry which is preliminary data.</text>
</comment>
<evidence type="ECO:0000256" key="7">
    <source>
        <dbReference type="ARBA" id="ARBA00023239"/>
    </source>
</evidence>
<feature type="active site" description="Proton acceptor" evidence="9">
    <location>
        <position position="49"/>
    </location>
</feature>
<dbReference type="PANTHER" id="PTHR43406">
    <property type="entry name" value="TRYPTOPHAN SYNTHASE, ALPHA CHAIN"/>
    <property type="match status" value="1"/>
</dbReference>
<keyword evidence="5 9" id="KW-0822">Tryptophan biosynthesis</keyword>
<dbReference type="EC" id="4.2.1.20" evidence="9"/>
<dbReference type="Gene3D" id="3.20.20.70">
    <property type="entry name" value="Aldolase class I"/>
    <property type="match status" value="1"/>
</dbReference>
<dbReference type="InterPro" id="IPR013785">
    <property type="entry name" value="Aldolase_TIM"/>
</dbReference>
<dbReference type="GO" id="GO:0005829">
    <property type="term" value="C:cytosol"/>
    <property type="evidence" value="ECO:0007669"/>
    <property type="project" value="TreeGrafter"/>
</dbReference>
<proteinExistence type="inferred from homology"/>
<dbReference type="InterPro" id="IPR002028">
    <property type="entry name" value="Trp_synthase_suA"/>
</dbReference>
<evidence type="ECO:0000256" key="2">
    <source>
        <dbReference type="ARBA" id="ARBA00004733"/>
    </source>
</evidence>
<dbReference type="NCBIfam" id="TIGR00262">
    <property type="entry name" value="trpA"/>
    <property type="match status" value="1"/>
</dbReference>
<sequence>MTALSDTLARVRAEGRPALVGYLPTGFPDKQTAIDAMVAMVEGGVDIVEVGLPYSDPVMDGPTIQKAADAALRAGFRVADVFDTVEAVAATGAPTLVMTYWNPVERMGVDGFAARLAAAGGAGLITPDLIPDEASEWIESSTTHGLDRVFLVAPSSTDERIAMTAQASSGFLYATSVMGVTGSRTATSSAAPTLVGRVKQVSDIPVGVGLGVSNGDQAAEVGAFADAVIVGSALVARLLEAGSDTTAGIASVRALAEDLRAGVERARTAPDQTSADKGALA</sequence>
<feature type="active site" description="Proton acceptor" evidence="9">
    <location>
        <position position="60"/>
    </location>
</feature>
<comment type="pathway">
    <text evidence="2 9">Amino-acid biosynthesis; L-tryptophan biosynthesis; L-tryptophan from chorismate: step 5/5.</text>
</comment>
<name>A0A5Q6RZC3_9ACTN</name>
<evidence type="ECO:0000256" key="4">
    <source>
        <dbReference type="ARBA" id="ARBA00022605"/>
    </source>
</evidence>
<dbReference type="RefSeq" id="WP_149768959.1">
    <property type="nucleotide sequence ID" value="NZ_VDFQ02000002.1"/>
</dbReference>
<evidence type="ECO:0000256" key="6">
    <source>
        <dbReference type="ARBA" id="ARBA00023141"/>
    </source>
</evidence>
<dbReference type="CDD" id="cd04724">
    <property type="entry name" value="Tryptophan_synthase_alpha"/>
    <property type="match status" value="1"/>
</dbReference>
<evidence type="ECO:0000256" key="8">
    <source>
        <dbReference type="ARBA" id="ARBA00049047"/>
    </source>
</evidence>
<comment type="catalytic activity">
    <reaction evidence="8 9">
        <text>(1S,2R)-1-C-(indol-3-yl)glycerol 3-phosphate + L-serine = D-glyceraldehyde 3-phosphate + L-tryptophan + H2O</text>
        <dbReference type="Rhea" id="RHEA:10532"/>
        <dbReference type="ChEBI" id="CHEBI:15377"/>
        <dbReference type="ChEBI" id="CHEBI:33384"/>
        <dbReference type="ChEBI" id="CHEBI:57912"/>
        <dbReference type="ChEBI" id="CHEBI:58866"/>
        <dbReference type="ChEBI" id="CHEBI:59776"/>
        <dbReference type="EC" id="4.2.1.20"/>
    </reaction>
</comment>
<evidence type="ECO:0000256" key="10">
    <source>
        <dbReference type="RuleBase" id="RU003662"/>
    </source>
</evidence>
<gene>
    <name evidence="9" type="primary">trpA</name>
    <name evidence="11" type="ORF">FE697_007485</name>
</gene>
<reference evidence="11 12" key="1">
    <citation type="submission" date="2019-09" db="EMBL/GenBank/DDBJ databases">
        <title>Mumia zhuanghuii sp. nov. isolated from the intestinal contents of plateau pika (Ochotona curzoniae) in the Qinghai-Tibet plateau of China.</title>
        <authorList>
            <person name="Tian Z."/>
        </authorList>
    </citation>
    <scope>NUCLEOTIDE SEQUENCE [LARGE SCALE GENOMIC DNA]</scope>
    <source>
        <strain evidence="12">350</strain>
    </source>
</reference>
<comment type="function">
    <text evidence="1 9">The alpha subunit is responsible for the aldol cleavage of indoleglycerol phosphate to indole and glyceraldehyde 3-phosphate.</text>
</comment>
<evidence type="ECO:0000256" key="1">
    <source>
        <dbReference type="ARBA" id="ARBA00003365"/>
    </source>
</evidence>
<dbReference type="FunFam" id="3.20.20.70:FF:000037">
    <property type="entry name" value="Tryptophan synthase alpha chain"/>
    <property type="match status" value="1"/>
</dbReference>
<evidence type="ECO:0000313" key="11">
    <source>
        <dbReference type="EMBL" id="KAA1423440.1"/>
    </source>
</evidence>
<dbReference type="InterPro" id="IPR011060">
    <property type="entry name" value="RibuloseP-bd_barrel"/>
</dbReference>
<dbReference type="Pfam" id="PF00290">
    <property type="entry name" value="Trp_syntA"/>
    <property type="match status" value="1"/>
</dbReference>
<accession>A0A5Q6RZC3</accession>
<dbReference type="SUPFAM" id="SSF51366">
    <property type="entry name" value="Ribulose-phoshate binding barrel"/>
    <property type="match status" value="1"/>
</dbReference>
<comment type="subunit">
    <text evidence="3 9">Tetramer of two alpha and two beta chains.</text>
</comment>
<organism evidence="11 12">
    <name type="scientific">Mumia zhuanghuii</name>
    <dbReference type="NCBI Taxonomy" id="2585211"/>
    <lineage>
        <taxon>Bacteria</taxon>
        <taxon>Bacillati</taxon>
        <taxon>Actinomycetota</taxon>
        <taxon>Actinomycetes</taxon>
        <taxon>Propionibacteriales</taxon>
        <taxon>Nocardioidaceae</taxon>
        <taxon>Mumia</taxon>
    </lineage>
</organism>
<dbReference type="UniPathway" id="UPA00035">
    <property type="reaction ID" value="UER00044"/>
</dbReference>